<evidence type="ECO:0000256" key="10">
    <source>
        <dbReference type="SAM" id="SignalP"/>
    </source>
</evidence>
<dbReference type="OrthoDB" id="67566at2759"/>
<comment type="caution">
    <text evidence="11">The sequence shown here is derived from an EMBL/GenBank/DDBJ whole genome shotgun (WGS) entry which is preliminary data.</text>
</comment>
<dbReference type="EMBL" id="NKXS01005681">
    <property type="protein sequence ID" value="PIN03005.1"/>
    <property type="molecule type" value="Genomic_DNA"/>
</dbReference>
<evidence type="ECO:0000256" key="4">
    <source>
        <dbReference type="ARBA" id="ARBA00022692"/>
    </source>
</evidence>
<feature type="signal peptide" evidence="10">
    <location>
        <begin position="1"/>
        <end position="27"/>
    </location>
</feature>
<gene>
    <name evidence="11" type="ORF">CDL12_24478</name>
</gene>
<dbReference type="AlphaFoldDB" id="A0A2G9GCT0"/>
<dbReference type="STRING" id="429701.A0A2G9GCT0"/>
<evidence type="ECO:0000313" key="11">
    <source>
        <dbReference type="EMBL" id="PIN03005.1"/>
    </source>
</evidence>
<organism evidence="11 12">
    <name type="scientific">Handroanthus impetiginosus</name>
    <dbReference type="NCBI Taxonomy" id="429701"/>
    <lineage>
        <taxon>Eukaryota</taxon>
        <taxon>Viridiplantae</taxon>
        <taxon>Streptophyta</taxon>
        <taxon>Embryophyta</taxon>
        <taxon>Tracheophyta</taxon>
        <taxon>Spermatophyta</taxon>
        <taxon>Magnoliopsida</taxon>
        <taxon>eudicotyledons</taxon>
        <taxon>Gunneridae</taxon>
        <taxon>Pentapetalae</taxon>
        <taxon>asterids</taxon>
        <taxon>lamiids</taxon>
        <taxon>Lamiales</taxon>
        <taxon>Bignoniaceae</taxon>
        <taxon>Crescentiina</taxon>
        <taxon>Tabebuia alliance</taxon>
        <taxon>Handroanthus</taxon>
    </lineage>
</organism>
<feature type="chain" id="PRO_5013681525" evidence="10">
    <location>
        <begin position="28"/>
        <end position="343"/>
    </location>
</feature>
<evidence type="ECO:0000313" key="12">
    <source>
        <dbReference type="Proteomes" id="UP000231279"/>
    </source>
</evidence>
<feature type="transmembrane region" description="Helical" evidence="9">
    <location>
        <begin position="192"/>
        <end position="211"/>
    </location>
</feature>
<dbReference type="InterPro" id="IPR021149">
    <property type="entry name" value="OligosaccharylTrfase_OST3/OST6"/>
</dbReference>
<dbReference type="GO" id="GO:0008250">
    <property type="term" value="C:oligosaccharyltransferase complex"/>
    <property type="evidence" value="ECO:0007669"/>
    <property type="project" value="TreeGrafter"/>
</dbReference>
<feature type="transmembrane region" description="Helical" evidence="9">
    <location>
        <begin position="307"/>
        <end position="328"/>
    </location>
</feature>
<evidence type="ECO:0000256" key="7">
    <source>
        <dbReference type="ARBA" id="ARBA00022989"/>
    </source>
</evidence>
<comment type="function">
    <text evidence="1">Subunit of the oligosaccharyl transferase (OST) complex that catalyzes the initial transfer of a defined glycan (Glc(3)Man(9)GlcNAc(2) in eukaryotes) from the lipid carrier dolichol-pyrophosphate to an asparagine residue within an Asn-X-Ser/Thr consensus motif in nascent polypeptide chains, the first step in protein N-glycosylation. N-glycosylation occurs cotranslationally and the complex associates with the Sec61 complex at the channel-forming translocon complex that mediates protein translocation across the endoplasmic reticulum (ER). All subunits are required for a maximal enzyme activity.</text>
</comment>
<reference evidence="12" key="1">
    <citation type="journal article" date="2018" name="Gigascience">
        <title>Genome assembly of the Pink Ipe (Handroanthus impetiginosus, Bignoniaceae), a highly valued, ecologically keystone Neotropical timber forest tree.</title>
        <authorList>
            <person name="Silva-Junior O.B."/>
            <person name="Grattapaglia D."/>
            <person name="Novaes E."/>
            <person name="Collevatti R.G."/>
        </authorList>
    </citation>
    <scope>NUCLEOTIDE SEQUENCE [LARGE SCALE GENOMIC DNA]</scope>
    <source>
        <strain evidence="12">cv. UFG-1</strain>
    </source>
</reference>
<dbReference type="GO" id="GO:0016740">
    <property type="term" value="F:transferase activity"/>
    <property type="evidence" value="ECO:0007669"/>
    <property type="project" value="UniProtKB-KW"/>
</dbReference>
<name>A0A2G9GCT0_9LAMI</name>
<proteinExistence type="inferred from homology"/>
<keyword evidence="4 9" id="KW-0812">Transmembrane</keyword>
<comment type="subcellular location">
    <subcellularLocation>
        <location evidence="2">Endoplasmic reticulum membrane</location>
        <topology evidence="2">Multi-pass membrane protein</topology>
    </subcellularLocation>
</comment>
<evidence type="ECO:0000256" key="1">
    <source>
        <dbReference type="ARBA" id="ARBA00002791"/>
    </source>
</evidence>
<accession>A0A2G9GCT0</accession>
<evidence type="ECO:0000256" key="2">
    <source>
        <dbReference type="ARBA" id="ARBA00004477"/>
    </source>
</evidence>
<keyword evidence="11" id="KW-0808">Transferase</keyword>
<comment type="similarity">
    <text evidence="3">Belongs to the OST3/OST6 family.</text>
</comment>
<dbReference type="Gene3D" id="3.40.30.10">
    <property type="entry name" value="Glutaredoxin"/>
    <property type="match status" value="1"/>
</dbReference>
<keyword evidence="7 9" id="KW-1133">Transmembrane helix</keyword>
<feature type="transmembrane region" description="Helical" evidence="9">
    <location>
        <begin position="275"/>
        <end position="295"/>
    </location>
</feature>
<evidence type="ECO:0000256" key="8">
    <source>
        <dbReference type="ARBA" id="ARBA00023136"/>
    </source>
</evidence>
<keyword evidence="12" id="KW-1185">Reference proteome</keyword>
<evidence type="ECO:0000256" key="9">
    <source>
        <dbReference type="SAM" id="Phobius"/>
    </source>
</evidence>
<sequence length="343" mass="38195">MAVCANPTTAVLSLLCLISLCIPHASTLFSDSIVSELSALQSQSQAGVIHLTDGLLRRILSLPTPRPFHCIIFFDARKLHSKPSLSLPTLKSEFSLVSSSFQSNNPDNKSLIFFFDIEFEESQATFLHFGIDSLPHITIIPPSATDPKSDSIEMDASDFSGMAESMTEFIASKTNLSVGPINRPPLISKNQLIFIITIAVIWTPYIVKNLISGKTILHEKSIWMAGAIFIYFFSVSGTMFNIIRKMPMFLVDREEPDKLIFFYEGSGMQLGVEGFTVGLLYTIVGLLLAFVTHMLVRVRNSTVQRLLMMSALFVSFLAVKEVVLLHNWKTGYGVHGYWPSSWK</sequence>
<dbReference type="Proteomes" id="UP000231279">
    <property type="component" value="Unassembled WGS sequence"/>
</dbReference>
<evidence type="ECO:0000256" key="5">
    <source>
        <dbReference type="ARBA" id="ARBA00022729"/>
    </source>
</evidence>
<dbReference type="GO" id="GO:0018279">
    <property type="term" value="P:protein N-linked glycosylation via asparagine"/>
    <property type="evidence" value="ECO:0007669"/>
    <property type="project" value="TreeGrafter"/>
</dbReference>
<evidence type="ECO:0000256" key="6">
    <source>
        <dbReference type="ARBA" id="ARBA00022824"/>
    </source>
</evidence>
<dbReference type="Pfam" id="PF04756">
    <property type="entry name" value="OST3_OST6"/>
    <property type="match status" value="1"/>
</dbReference>
<evidence type="ECO:0000256" key="3">
    <source>
        <dbReference type="ARBA" id="ARBA00009561"/>
    </source>
</evidence>
<dbReference type="PANTHER" id="PTHR12692:SF0">
    <property type="entry name" value="GH11935P"/>
    <property type="match status" value="1"/>
</dbReference>
<dbReference type="PANTHER" id="PTHR12692">
    <property type="entry name" value="DOLICHYL-DIPHOSPHOOLIGOSACCHARIDE--PROTEIN GLYCOSYLTRANSFERASE-RELATED"/>
    <property type="match status" value="1"/>
</dbReference>
<feature type="transmembrane region" description="Helical" evidence="9">
    <location>
        <begin position="223"/>
        <end position="243"/>
    </location>
</feature>
<keyword evidence="5 10" id="KW-0732">Signal</keyword>
<protein>
    <submittedName>
        <fullName evidence="11">Oligosaccharyltransferase, gamma subunit</fullName>
    </submittedName>
</protein>
<keyword evidence="6" id="KW-0256">Endoplasmic reticulum</keyword>
<keyword evidence="8 9" id="KW-0472">Membrane</keyword>